<dbReference type="STRING" id="4909.A0A2U9R721"/>
<dbReference type="InterPro" id="IPR002634">
    <property type="entry name" value="BolA"/>
</dbReference>
<dbReference type="InterPro" id="IPR036065">
    <property type="entry name" value="BolA-like_sf"/>
</dbReference>
<name>A0A2U9R721_PICKU</name>
<dbReference type="KEGG" id="pkz:C5L36_0C10770"/>
<evidence type="ECO:0000313" key="3">
    <source>
        <dbReference type="Proteomes" id="UP000249293"/>
    </source>
</evidence>
<dbReference type="GO" id="GO:0005759">
    <property type="term" value="C:mitochondrial matrix"/>
    <property type="evidence" value="ECO:0007669"/>
    <property type="project" value="TreeGrafter"/>
</dbReference>
<dbReference type="RefSeq" id="XP_029322649.1">
    <property type="nucleotide sequence ID" value="XM_029466789.1"/>
</dbReference>
<comment type="similarity">
    <text evidence="1">Belongs to the BolA/IbaG family.</text>
</comment>
<dbReference type="PANTHER" id="PTHR46230">
    <property type="match status" value="1"/>
</dbReference>
<evidence type="ECO:0008006" key="4">
    <source>
        <dbReference type="Google" id="ProtNLM"/>
    </source>
</evidence>
<dbReference type="VEuPathDB" id="FungiDB:C5L36_0C10770"/>
<dbReference type="SUPFAM" id="SSF82657">
    <property type="entry name" value="BolA-like"/>
    <property type="match status" value="1"/>
</dbReference>
<dbReference type="Gene3D" id="3.30.300.90">
    <property type="entry name" value="BolA-like"/>
    <property type="match status" value="1"/>
</dbReference>
<gene>
    <name evidence="2" type="ORF">C5L36_0C10770</name>
</gene>
<evidence type="ECO:0000256" key="1">
    <source>
        <dbReference type="RuleBase" id="RU003860"/>
    </source>
</evidence>
<reference evidence="2 3" key="1">
    <citation type="submission" date="2018-06" db="EMBL/GenBank/DDBJ databases">
        <title>Population genomics shows no distinction between pathogenic Candida krusei and environmental Pichia kudriavzevii: One species, four names.</title>
        <authorList>
            <person name="Douglass A.P."/>
            <person name="Offei B."/>
            <person name="Braun-Galleani S."/>
            <person name="Coughlan A.Y."/>
            <person name="Martos A."/>
            <person name="Ortiz-Merino R.A."/>
            <person name="Byrne K.P."/>
            <person name="Wolfe K.H."/>
        </authorList>
    </citation>
    <scope>NUCLEOTIDE SEQUENCE [LARGE SCALE GENOMIC DNA]</scope>
    <source>
        <strain evidence="2 3">CBS573</strain>
    </source>
</reference>
<dbReference type="Pfam" id="PF01722">
    <property type="entry name" value="BolA"/>
    <property type="match status" value="1"/>
</dbReference>
<organism evidence="2 3">
    <name type="scientific">Pichia kudriavzevii</name>
    <name type="common">Yeast</name>
    <name type="synonym">Issatchenkia orientalis</name>
    <dbReference type="NCBI Taxonomy" id="4909"/>
    <lineage>
        <taxon>Eukaryota</taxon>
        <taxon>Fungi</taxon>
        <taxon>Dikarya</taxon>
        <taxon>Ascomycota</taxon>
        <taxon>Saccharomycotina</taxon>
        <taxon>Pichiomycetes</taxon>
        <taxon>Pichiales</taxon>
        <taxon>Pichiaceae</taxon>
        <taxon>Pichia</taxon>
    </lineage>
</organism>
<sequence length="156" mass="18008">MNRLSNQLRFYTTFTKSGMSKVTEPGCKCTDKPNIPQPNEEMGPLESSMYNKIVRDLSPTQLIIRNDSWKHAHHTGMENARNKAESHFHVTIVSDKFKDIRGTLARHRFIFKLLDEEIKGEGKIHGFQVVCKTPDEWIKLQEAKTAPRESSNAYFK</sequence>
<dbReference type="EMBL" id="CP028775">
    <property type="protein sequence ID" value="AWU77172.1"/>
    <property type="molecule type" value="Genomic_DNA"/>
</dbReference>
<dbReference type="GO" id="GO:0044572">
    <property type="term" value="P:[4Fe-4S] cluster assembly"/>
    <property type="evidence" value="ECO:0007669"/>
    <property type="project" value="TreeGrafter"/>
</dbReference>
<evidence type="ECO:0000313" key="2">
    <source>
        <dbReference type="EMBL" id="AWU77172.1"/>
    </source>
</evidence>
<protein>
    <recommendedName>
        <fullName evidence="4">BolA-like protein 1</fullName>
    </recommendedName>
</protein>
<dbReference type="GeneID" id="40384967"/>
<dbReference type="Proteomes" id="UP000249293">
    <property type="component" value="Chromosome 3"/>
</dbReference>
<proteinExistence type="inferred from homology"/>
<dbReference type="PANTHER" id="PTHR46230:SF7">
    <property type="entry name" value="BOLA-LIKE PROTEIN 1"/>
    <property type="match status" value="1"/>
</dbReference>
<accession>A0A2U9R721</accession>
<dbReference type="AlphaFoldDB" id="A0A2U9R721"/>
<dbReference type="OrthoDB" id="411584at2759"/>
<keyword evidence="3" id="KW-1185">Reference proteome</keyword>